<evidence type="ECO:0000256" key="1">
    <source>
        <dbReference type="SAM" id="MobiDB-lite"/>
    </source>
</evidence>
<dbReference type="AlphaFoldDB" id="A0A1H8YHD0"/>
<organism evidence="5 6">
    <name type="scientific">Amycolatopsis saalfeldensis</name>
    <dbReference type="NCBI Taxonomy" id="394193"/>
    <lineage>
        <taxon>Bacteria</taxon>
        <taxon>Bacillati</taxon>
        <taxon>Actinomycetota</taxon>
        <taxon>Actinomycetes</taxon>
        <taxon>Pseudonocardiales</taxon>
        <taxon>Pseudonocardiaceae</taxon>
        <taxon>Amycolatopsis</taxon>
    </lineage>
</organism>
<feature type="domain" description="Glycosyl hydrolase family 92" evidence="3">
    <location>
        <begin position="308"/>
        <end position="757"/>
    </location>
</feature>
<dbReference type="PANTHER" id="PTHR12143:SF39">
    <property type="entry name" value="SECRETED PROTEIN"/>
    <property type="match status" value="1"/>
</dbReference>
<feature type="signal peptide" evidence="2">
    <location>
        <begin position="1"/>
        <end position="35"/>
    </location>
</feature>
<dbReference type="PANTHER" id="PTHR12143">
    <property type="entry name" value="PEPTIDE N-GLYCANASE PNGASE -RELATED"/>
    <property type="match status" value="1"/>
</dbReference>
<dbReference type="Pfam" id="PF17678">
    <property type="entry name" value="Glyco_hydro_92N"/>
    <property type="match status" value="1"/>
</dbReference>
<dbReference type="GO" id="GO:0005829">
    <property type="term" value="C:cytosol"/>
    <property type="evidence" value="ECO:0007669"/>
    <property type="project" value="TreeGrafter"/>
</dbReference>
<evidence type="ECO:0000259" key="3">
    <source>
        <dbReference type="Pfam" id="PF07971"/>
    </source>
</evidence>
<dbReference type="Pfam" id="PF07971">
    <property type="entry name" value="Glyco_hydro_92"/>
    <property type="match status" value="1"/>
</dbReference>
<dbReference type="InterPro" id="IPR050883">
    <property type="entry name" value="PNGase"/>
</dbReference>
<dbReference type="STRING" id="394193.SAMN04489732_11692"/>
<dbReference type="InterPro" id="IPR006311">
    <property type="entry name" value="TAT_signal"/>
</dbReference>
<dbReference type="FunFam" id="3.30.2080.10:FF:000001">
    <property type="entry name" value="Alpha-1,2-mannosidase subfamily"/>
    <property type="match status" value="1"/>
</dbReference>
<reference evidence="5 6" key="1">
    <citation type="submission" date="2016-10" db="EMBL/GenBank/DDBJ databases">
        <authorList>
            <person name="de Groot N.N."/>
        </authorList>
    </citation>
    <scope>NUCLEOTIDE SEQUENCE [LARGE SCALE GENOMIC DNA]</scope>
    <source>
        <strain evidence="5 6">DSM 44993</strain>
    </source>
</reference>
<keyword evidence="2" id="KW-0732">Signal</keyword>
<dbReference type="Gene3D" id="1.20.1610.10">
    <property type="entry name" value="alpha-1,2-mannosidases domains"/>
    <property type="match status" value="1"/>
</dbReference>
<accession>A0A1H8YHD0</accession>
<dbReference type="GO" id="GO:0006516">
    <property type="term" value="P:glycoprotein catabolic process"/>
    <property type="evidence" value="ECO:0007669"/>
    <property type="project" value="TreeGrafter"/>
</dbReference>
<proteinExistence type="predicted"/>
<dbReference type="InterPro" id="IPR014718">
    <property type="entry name" value="GH-type_carb-bd"/>
</dbReference>
<dbReference type="GO" id="GO:0030246">
    <property type="term" value="F:carbohydrate binding"/>
    <property type="evidence" value="ECO:0007669"/>
    <property type="project" value="InterPro"/>
</dbReference>
<evidence type="ECO:0000256" key="2">
    <source>
        <dbReference type="SAM" id="SignalP"/>
    </source>
</evidence>
<dbReference type="NCBIfam" id="TIGR01180">
    <property type="entry name" value="aman2_put"/>
    <property type="match status" value="1"/>
</dbReference>
<gene>
    <name evidence="5" type="ORF">SAMN04489732_11692</name>
</gene>
<dbReference type="InterPro" id="IPR012939">
    <property type="entry name" value="Glyco_hydro_92"/>
</dbReference>
<evidence type="ECO:0000313" key="6">
    <source>
        <dbReference type="Proteomes" id="UP000198582"/>
    </source>
</evidence>
<dbReference type="Gene3D" id="1.20.1050.60">
    <property type="entry name" value="alpha-1,2-mannosidase"/>
    <property type="match status" value="1"/>
</dbReference>
<feature type="domain" description="Glycosyl hydrolase family 92 N-terminal" evidence="4">
    <location>
        <begin position="58"/>
        <end position="302"/>
    </location>
</feature>
<evidence type="ECO:0000313" key="5">
    <source>
        <dbReference type="EMBL" id="SEP51526.1"/>
    </source>
</evidence>
<feature type="chain" id="PRO_5038762853" evidence="2">
    <location>
        <begin position="36"/>
        <end position="777"/>
    </location>
</feature>
<sequence>MDTPDGTGTFLSRRGFLAVTGGVLASAALPATASAASAATAATGAAPVAGGMAPVDLIDPFIGAVTTSADTACGKTYPGAVKPFGLVQLSPDTVSGGDNGSGYSAEMTTIEGFSFLHMSGVGCYGDLGNLQVLPQTGPLVLGRDEAKSPYRKETEAAHAGYYTVELDRYRVRAELTAATRAGQLRFTFHDAGTGRVKVDLTRRIGGDGSHSIAQSVRQVDATTVEGWMRCDHTGGGWICGAQSPAYTVYFSLRFERPVTVFGTWDGADVRTDVTERTGTQLGFYAEFPVAAGEQVGVKAGVSFVDVDGARANLRHDLPGWDFRAAAAGARTAWAETIGKVSAEGGTAEQRQIFETALYHSMTDPRVFGDVDGRYRIGDNPPARDAFTHRTLFSGWDVFRAQFPLLTIVDPGSVEDTISSLVGLTDAGLVRGLARWELLGKDTDTMLGDAAVNVIAEAYLKGIRGFDVEKAYQFCREVALGPAARSNRTDFANWTSLGYSVTYSLSATLENAYSDYALARFAEALGKKDDAAALYRTAQNYRNLFNADAGWFRGRNADGSWMGPADGCIESNPEQQGWFVPQDVQGLIDLAGGRQAFADRLNGIFERTPPELMMKWNEDYNHSNEPVQQMPFMFTYAGAPWLTQKWSRYVCRYAYGLGPNGLAGNDDAGQMSAWYVLAAAGFYPVSPASGVYILGSPVFDRVRFATGRGTTFTVRADGNSEENVYVRSARLNGRSLRRAWLTHEEIVRGGELRLTMGSTPDTAWGADPRQAPPSLTRA</sequence>
<name>A0A1H8YHD0_9PSEU</name>
<dbReference type="Gene3D" id="2.70.98.10">
    <property type="match status" value="1"/>
</dbReference>
<dbReference type="Gene3D" id="3.30.2080.10">
    <property type="entry name" value="GH92 mannosidase domain"/>
    <property type="match status" value="1"/>
</dbReference>
<keyword evidence="6" id="KW-1185">Reference proteome</keyword>
<dbReference type="GO" id="GO:0005975">
    <property type="term" value="P:carbohydrate metabolic process"/>
    <property type="evidence" value="ECO:0007669"/>
    <property type="project" value="InterPro"/>
</dbReference>
<protein>
    <submittedName>
        <fullName evidence="5">Alpha-1,2-mannosidase, putative</fullName>
    </submittedName>
</protein>
<dbReference type="InterPro" id="IPR041371">
    <property type="entry name" value="GH92_N"/>
</dbReference>
<evidence type="ECO:0000259" key="4">
    <source>
        <dbReference type="Pfam" id="PF17678"/>
    </source>
</evidence>
<dbReference type="OrthoDB" id="9804511at2"/>
<dbReference type="SUPFAM" id="SSF48208">
    <property type="entry name" value="Six-hairpin glycosidases"/>
    <property type="match status" value="1"/>
</dbReference>
<dbReference type="EMBL" id="FOEF01000016">
    <property type="protein sequence ID" value="SEP51526.1"/>
    <property type="molecule type" value="Genomic_DNA"/>
</dbReference>
<feature type="region of interest" description="Disordered" evidence="1">
    <location>
        <begin position="756"/>
        <end position="777"/>
    </location>
</feature>
<dbReference type="GO" id="GO:0000224">
    <property type="term" value="F:peptide-N4-(N-acetyl-beta-glucosaminyl)asparagine amidase activity"/>
    <property type="evidence" value="ECO:0007669"/>
    <property type="project" value="TreeGrafter"/>
</dbReference>
<dbReference type="InterPro" id="IPR005887">
    <property type="entry name" value="GH92_a_mannosidase_put"/>
</dbReference>
<dbReference type="InterPro" id="IPR008928">
    <property type="entry name" value="6-hairpin_glycosidase_sf"/>
</dbReference>
<dbReference type="PROSITE" id="PS51318">
    <property type="entry name" value="TAT"/>
    <property type="match status" value="1"/>
</dbReference>
<dbReference type="Proteomes" id="UP000198582">
    <property type="component" value="Unassembled WGS sequence"/>
</dbReference>
<dbReference type="RefSeq" id="WP_091623395.1">
    <property type="nucleotide sequence ID" value="NZ_FOEF01000016.1"/>
</dbReference>